<evidence type="ECO:0000256" key="1">
    <source>
        <dbReference type="SAM" id="MobiDB-lite"/>
    </source>
</evidence>
<dbReference type="PANTHER" id="PTHR43162:SF1">
    <property type="entry name" value="PRESTALK A DIFFERENTIATION PROTEIN A"/>
    <property type="match status" value="1"/>
</dbReference>
<comment type="caution">
    <text evidence="3">The sequence shown here is derived from an EMBL/GenBank/DDBJ whole genome shotgun (WGS) entry which is preliminary data.</text>
</comment>
<sequence length="276" mass="29215">MILATGATGNVGSALVKQLAEAGGPVRGLSRGGDASRLPPGAEAAAGDLNSPESLISALTGVRAVFLLPGYENMPATLAEIRRAGAERVVLLSGSSAGGGDLGNVISRYMIESETAVRESGLPWTFLRPGGFMTNTLQWADQLRTGDVVRAPWAGVRIANIDPWDIAAVAAAALRSVEHEGRVYALSGPESLLPADRVRILGEVLGRELRFEGQSDEEARAEMSTQVPAEYVDAFFSFYSDGTIDESRVLPTVEEVTGREPRTFRQWAQANAGAFA</sequence>
<evidence type="ECO:0000313" key="4">
    <source>
        <dbReference type="Proteomes" id="UP001595993"/>
    </source>
</evidence>
<gene>
    <name evidence="3" type="ORF">ACFO9E_04295</name>
</gene>
<feature type="region of interest" description="Disordered" evidence="1">
    <location>
        <begin position="24"/>
        <end position="46"/>
    </location>
</feature>
<dbReference type="SUPFAM" id="SSF51735">
    <property type="entry name" value="NAD(P)-binding Rossmann-fold domains"/>
    <property type="match status" value="1"/>
</dbReference>
<accession>A0ABV9G1S9</accession>
<keyword evidence="4" id="KW-1185">Reference proteome</keyword>
<feature type="domain" description="NAD(P)-binding" evidence="2">
    <location>
        <begin position="6"/>
        <end position="175"/>
    </location>
</feature>
<evidence type="ECO:0000313" key="3">
    <source>
        <dbReference type="EMBL" id="MFC4607045.1"/>
    </source>
</evidence>
<dbReference type="PANTHER" id="PTHR43162">
    <property type="match status" value="1"/>
</dbReference>
<dbReference type="InterPro" id="IPR036291">
    <property type="entry name" value="NAD(P)-bd_dom_sf"/>
</dbReference>
<dbReference type="Pfam" id="PF13460">
    <property type="entry name" value="NAD_binding_10"/>
    <property type="match status" value="1"/>
</dbReference>
<dbReference type="EMBL" id="JBHSFE010000005">
    <property type="protein sequence ID" value="MFC4607045.1"/>
    <property type="molecule type" value="Genomic_DNA"/>
</dbReference>
<dbReference type="Gene3D" id="3.40.50.720">
    <property type="entry name" value="NAD(P)-binding Rossmann-like Domain"/>
    <property type="match status" value="1"/>
</dbReference>
<proteinExistence type="predicted"/>
<evidence type="ECO:0000259" key="2">
    <source>
        <dbReference type="Pfam" id="PF13460"/>
    </source>
</evidence>
<dbReference type="RefSeq" id="WP_381191757.1">
    <property type="nucleotide sequence ID" value="NZ_JBHSFE010000005.1"/>
</dbReference>
<protein>
    <submittedName>
        <fullName evidence="3">NAD(P)H-binding protein</fullName>
    </submittedName>
</protein>
<name>A0ABV9G1S9_9ACTN</name>
<dbReference type="InterPro" id="IPR051604">
    <property type="entry name" value="Ergot_Alk_Oxidoreductase"/>
</dbReference>
<dbReference type="InterPro" id="IPR016040">
    <property type="entry name" value="NAD(P)-bd_dom"/>
</dbReference>
<reference evidence="4" key="1">
    <citation type="journal article" date="2019" name="Int. J. Syst. Evol. Microbiol.">
        <title>The Global Catalogue of Microorganisms (GCM) 10K type strain sequencing project: providing services to taxonomists for standard genome sequencing and annotation.</title>
        <authorList>
            <consortium name="The Broad Institute Genomics Platform"/>
            <consortium name="The Broad Institute Genome Sequencing Center for Infectious Disease"/>
            <person name="Wu L."/>
            <person name="Ma J."/>
        </authorList>
    </citation>
    <scope>NUCLEOTIDE SEQUENCE [LARGE SCALE GENOMIC DNA]</scope>
    <source>
        <strain evidence="4">CGMCC 4.7139</strain>
    </source>
</reference>
<organism evidence="3 4">
    <name type="scientific">Streptomyces maoxianensis</name>
    <dbReference type="NCBI Taxonomy" id="1459942"/>
    <lineage>
        <taxon>Bacteria</taxon>
        <taxon>Bacillati</taxon>
        <taxon>Actinomycetota</taxon>
        <taxon>Actinomycetes</taxon>
        <taxon>Kitasatosporales</taxon>
        <taxon>Streptomycetaceae</taxon>
        <taxon>Streptomyces</taxon>
    </lineage>
</organism>
<dbReference type="Proteomes" id="UP001595993">
    <property type="component" value="Unassembled WGS sequence"/>
</dbReference>